<dbReference type="HOGENOM" id="CLU_114601_2_2_11"/>
<dbReference type="InterPro" id="IPR003749">
    <property type="entry name" value="ThiS/MoaD-like"/>
</dbReference>
<dbReference type="InterPro" id="IPR016155">
    <property type="entry name" value="Mopterin_synth/thiamin_S_b"/>
</dbReference>
<dbReference type="Proteomes" id="UP000007962">
    <property type="component" value="Chromosome"/>
</dbReference>
<name>C5C434_BEUC1</name>
<keyword evidence="3" id="KW-1185">Reference proteome</keyword>
<accession>C5C434</accession>
<evidence type="ECO:0000256" key="1">
    <source>
        <dbReference type="SAM" id="MobiDB-lite"/>
    </source>
</evidence>
<feature type="region of interest" description="Disordered" evidence="1">
    <location>
        <begin position="1"/>
        <end position="20"/>
    </location>
</feature>
<dbReference type="KEGG" id="bcv:Bcav_1691"/>
<protein>
    <submittedName>
        <fullName evidence="2">ThiamineS protein</fullName>
    </submittedName>
</protein>
<dbReference type="eggNOG" id="COG1977">
    <property type="taxonomic scope" value="Bacteria"/>
</dbReference>
<gene>
    <name evidence="2" type="ordered locus">Bcav_1691</name>
</gene>
<dbReference type="Gene3D" id="3.10.20.30">
    <property type="match status" value="1"/>
</dbReference>
<evidence type="ECO:0000313" key="2">
    <source>
        <dbReference type="EMBL" id="ACQ79947.1"/>
    </source>
</evidence>
<dbReference type="AlphaFoldDB" id="C5C434"/>
<dbReference type="EMBL" id="CP001618">
    <property type="protein sequence ID" value="ACQ79947.1"/>
    <property type="molecule type" value="Genomic_DNA"/>
</dbReference>
<dbReference type="RefSeq" id="WP_015882187.1">
    <property type="nucleotide sequence ID" value="NC_012669.1"/>
</dbReference>
<dbReference type="InterPro" id="IPR012675">
    <property type="entry name" value="Beta-grasp_dom_sf"/>
</dbReference>
<proteinExistence type="predicted"/>
<dbReference type="SUPFAM" id="SSF54285">
    <property type="entry name" value="MoaD/ThiS"/>
    <property type="match status" value="1"/>
</dbReference>
<dbReference type="STRING" id="471853.Bcav_1691"/>
<organism evidence="2 3">
    <name type="scientific">Beutenbergia cavernae (strain ATCC BAA-8 / DSM 12333 / CCUG 43141 / JCM 11478 / NBRC 16432 / NCIMB 13614 / HKI 0122)</name>
    <dbReference type="NCBI Taxonomy" id="471853"/>
    <lineage>
        <taxon>Bacteria</taxon>
        <taxon>Bacillati</taxon>
        <taxon>Actinomycetota</taxon>
        <taxon>Actinomycetes</taxon>
        <taxon>Micrococcales</taxon>
        <taxon>Beutenbergiaceae</taxon>
        <taxon>Beutenbergia</taxon>
    </lineage>
</organism>
<reference evidence="2 3" key="1">
    <citation type="journal article" date="2009" name="Stand. Genomic Sci.">
        <title>Complete genome sequence of Beutenbergia cavernae type strain (HKI 0122).</title>
        <authorList>
            <person name="Land M."/>
            <person name="Pukall R."/>
            <person name="Abt B."/>
            <person name="Goker M."/>
            <person name="Rohde M."/>
            <person name="Glavina Del Rio T."/>
            <person name="Tice H."/>
            <person name="Copeland A."/>
            <person name="Cheng J.F."/>
            <person name="Lucas S."/>
            <person name="Chen F."/>
            <person name="Nolan M."/>
            <person name="Bruce D."/>
            <person name="Goodwin L."/>
            <person name="Pitluck S."/>
            <person name="Ivanova N."/>
            <person name="Mavromatis K."/>
            <person name="Ovchinnikova G."/>
            <person name="Pati A."/>
            <person name="Chen A."/>
            <person name="Palaniappan K."/>
            <person name="Hauser L."/>
            <person name="Chang Y.J."/>
            <person name="Jefferies C.C."/>
            <person name="Saunders E."/>
            <person name="Brettin T."/>
            <person name="Detter J.C."/>
            <person name="Han C."/>
            <person name="Chain P."/>
            <person name="Bristow J."/>
            <person name="Eisen J.A."/>
            <person name="Markowitz V."/>
            <person name="Hugenholtz P."/>
            <person name="Kyrpides N.C."/>
            <person name="Klenk H.P."/>
            <person name="Lapidus A."/>
        </authorList>
    </citation>
    <scope>NUCLEOTIDE SEQUENCE [LARGE SCALE GENOMIC DNA]</scope>
    <source>
        <strain evidence="3">ATCC BAA-8 / DSM 12333 / NBRC 16432</strain>
    </source>
</reference>
<sequence>MAELHTRTAPGGTAGVDGRDRAPRTVTVRYFAAAEEVTGRSEEELVVAGGTIRDLRAALLARYGDAMGAVVRTGSFLVDGVVETDDAAPLAGRVDVLPPFAGG</sequence>
<evidence type="ECO:0000313" key="3">
    <source>
        <dbReference type="Proteomes" id="UP000007962"/>
    </source>
</evidence>
<dbReference type="Pfam" id="PF02597">
    <property type="entry name" value="ThiS"/>
    <property type="match status" value="1"/>
</dbReference>